<dbReference type="InterPro" id="IPR036388">
    <property type="entry name" value="WH-like_DNA-bd_sf"/>
</dbReference>
<dbReference type="GO" id="GO:0003700">
    <property type="term" value="F:DNA-binding transcription factor activity"/>
    <property type="evidence" value="ECO:0007669"/>
    <property type="project" value="InterPro"/>
</dbReference>
<comment type="caution">
    <text evidence="5">The sequence shown here is derived from an EMBL/GenBank/DDBJ whole genome shotgun (WGS) entry which is preliminary data.</text>
</comment>
<dbReference type="InterPro" id="IPR000524">
    <property type="entry name" value="Tscrpt_reg_HTH_GntR"/>
</dbReference>
<feature type="domain" description="HTH gntR-type" evidence="4">
    <location>
        <begin position="10"/>
        <end position="77"/>
    </location>
</feature>
<protein>
    <submittedName>
        <fullName evidence="5">AsnC family transcriptional regulator</fullName>
    </submittedName>
</protein>
<evidence type="ECO:0000313" key="5">
    <source>
        <dbReference type="EMBL" id="RCK04098.1"/>
    </source>
</evidence>
<dbReference type="AlphaFoldDB" id="A0A367U799"/>
<dbReference type="EMBL" id="JPWA01000037">
    <property type="protein sequence ID" value="RCK04098.1"/>
    <property type="molecule type" value="Genomic_DNA"/>
</dbReference>
<dbReference type="CDD" id="cd07377">
    <property type="entry name" value="WHTH_GntR"/>
    <property type="match status" value="1"/>
</dbReference>
<dbReference type="Gene3D" id="1.20.120.530">
    <property type="entry name" value="GntR ligand-binding domain-like"/>
    <property type="match status" value="1"/>
</dbReference>
<organism evidence="5 6">
    <name type="scientific">Thalassospira xianhensis MCCC 1A02616</name>
    <dbReference type="NCBI Taxonomy" id="1177929"/>
    <lineage>
        <taxon>Bacteria</taxon>
        <taxon>Pseudomonadati</taxon>
        <taxon>Pseudomonadota</taxon>
        <taxon>Alphaproteobacteria</taxon>
        <taxon>Rhodospirillales</taxon>
        <taxon>Thalassospiraceae</taxon>
        <taxon>Thalassospira</taxon>
    </lineage>
</organism>
<dbReference type="GO" id="GO:0003677">
    <property type="term" value="F:DNA binding"/>
    <property type="evidence" value="ECO:0007669"/>
    <property type="project" value="UniProtKB-KW"/>
</dbReference>
<evidence type="ECO:0000259" key="4">
    <source>
        <dbReference type="PROSITE" id="PS50949"/>
    </source>
</evidence>
<evidence type="ECO:0000256" key="3">
    <source>
        <dbReference type="ARBA" id="ARBA00023163"/>
    </source>
</evidence>
<reference evidence="5 6" key="1">
    <citation type="submission" date="2014-07" db="EMBL/GenBank/DDBJ databases">
        <title>Draft genome sequence of Thalassospira xianhensis P-4 (MCCC 1A02616).</title>
        <authorList>
            <person name="Lai Q."/>
            <person name="Shao Z."/>
        </authorList>
    </citation>
    <scope>NUCLEOTIDE SEQUENCE [LARGE SCALE GENOMIC DNA]</scope>
    <source>
        <strain evidence="5 6">MCCC 1A02616</strain>
    </source>
</reference>
<keyword evidence="2" id="KW-0238">DNA-binding</keyword>
<proteinExistence type="predicted"/>
<dbReference type="SMART" id="SM00895">
    <property type="entry name" value="FCD"/>
    <property type="match status" value="1"/>
</dbReference>
<dbReference type="SUPFAM" id="SSF48008">
    <property type="entry name" value="GntR ligand-binding domain-like"/>
    <property type="match status" value="1"/>
</dbReference>
<dbReference type="Pfam" id="PF07729">
    <property type="entry name" value="FCD"/>
    <property type="match status" value="1"/>
</dbReference>
<dbReference type="SMART" id="SM00345">
    <property type="entry name" value="HTH_GNTR"/>
    <property type="match status" value="1"/>
</dbReference>
<dbReference type="InterPro" id="IPR011711">
    <property type="entry name" value="GntR_C"/>
</dbReference>
<dbReference type="PROSITE" id="PS50949">
    <property type="entry name" value="HTH_GNTR"/>
    <property type="match status" value="1"/>
</dbReference>
<dbReference type="InterPro" id="IPR008920">
    <property type="entry name" value="TF_FadR/GntR_C"/>
</dbReference>
<dbReference type="PRINTS" id="PR00035">
    <property type="entry name" value="HTHGNTR"/>
</dbReference>
<evidence type="ECO:0000313" key="6">
    <source>
        <dbReference type="Proteomes" id="UP000252419"/>
    </source>
</evidence>
<evidence type="ECO:0000256" key="1">
    <source>
        <dbReference type="ARBA" id="ARBA00023015"/>
    </source>
</evidence>
<dbReference type="InterPro" id="IPR036390">
    <property type="entry name" value="WH_DNA-bd_sf"/>
</dbReference>
<dbReference type="Gene3D" id="1.10.10.10">
    <property type="entry name" value="Winged helix-like DNA-binding domain superfamily/Winged helix DNA-binding domain"/>
    <property type="match status" value="1"/>
</dbReference>
<dbReference type="SUPFAM" id="SSF46785">
    <property type="entry name" value="Winged helix' DNA-binding domain"/>
    <property type="match status" value="1"/>
</dbReference>
<dbReference type="PANTHER" id="PTHR43537:SF53">
    <property type="entry name" value="HTH-TYPE TRANSCRIPTIONAL REPRESSOR NANR"/>
    <property type="match status" value="1"/>
</dbReference>
<keyword evidence="1" id="KW-0805">Transcription regulation</keyword>
<dbReference type="PANTHER" id="PTHR43537">
    <property type="entry name" value="TRANSCRIPTIONAL REGULATOR, GNTR FAMILY"/>
    <property type="match status" value="1"/>
</dbReference>
<keyword evidence="6" id="KW-1185">Reference proteome</keyword>
<accession>A0A367U799</accession>
<gene>
    <name evidence="5" type="ORF">TH5_21665</name>
</gene>
<name>A0A367U799_9PROT</name>
<keyword evidence="3" id="KW-0804">Transcription</keyword>
<evidence type="ECO:0000256" key="2">
    <source>
        <dbReference type="ARBA" id="ARBA00023125"/>
    </source>
</evidence>
<dbReference type="Proteomes" id="UP000252419">
    <property type="component" value="Unassembled WGS sequence"/>
</dbReference>
<dbReference type="Pfam" id="PF00392">
    <property type="entry name" value="GntR"/>
    <property type="match status" value="1"/>
</dbReference>
<sequence length="230" mass="26011">MQSENVRPRGSGVKTVYEELRRGILDLSIPPGTLLDEAQLSTRFAMSRTPIREALVKLAAENLVTTLPNRNTIVPAIDFARLPAYFDALTLMYRVSTRSAAQNHTEQDMVTIRHYQQAFADAVERRDALSMISENREFHVAIALAGANSYYTDFFARLLDEGRRILRLYYTSFDDRLPRQYVQEHEDMVRAIAARDVSLCDSLAKAHAEQIVQQIQSYLGNGKQSGLDLG</sequence>